<feature type="domain" description="DUF8198" evidence="1">
    <location>
        <begin position="18"/>
        <end position="231"/>
    </location>
</feature>
<evidence type="ECO:0000259" key="1">
    <source>
        <dbReference type="Pfam" id="PF26621"/>
    </source>
</evidence>
<dbReference type="InterPro" id="IPR058511">
    <property type="entry name" value="DUF8198"/>
</dbReference>
<evidence type="ECO:0000313" key="3">
    <source>
        <dbReference type="Proteomes" id="UP000190683"/>
    </source>
</evidence>
<dbReference type="AlphaFoldDB" id="A0A1T0CVS4"/>
<gene>
    <name evidence="2" type="ORF">B0681_00655</name>
</gene>
<reference evidence="2 3" key="1">
    <citation type="submission" date="2017-02" db="EMBL/GenBank/DDBJ databases">
        <title>Draft genome sequence of Moraxella porci CCUG 54912T type strain.</title>
        <authorList>
            <person name="Salva-Serra F."/>
            <person name="Engstrom-Jakobsson H."/>
            <person name="Thorell K."/>
            <person name="Jaen-Luchoro D."/>
            <person name="Gonzales-Siles L."/>
            <person name="Karlsson R."/>
            <person name="Yazdan S."/>
            <person name="Boulund F."/>
            <person name="Johnning A."/>
            <person name="Engstrand L."/>
            <person name="Kristiansson E."/>
            <person name="Moore E."/>
        </authorList>
    </citation>
    <scope>NUCLEOTIDE SEQUENCE [LARGE SCALE GENOMIC DNA]</scope>
    <source>
        <strain evidence="2 3">CCUG 54912</strain>
    </source>
</reference>
<keyword evidence="3" id="KW-1185">Reference proteome</keyword>
<proteinExistence type="predicted"/>
<dbReference type="Proteomes" id="UP000190683">
    <property type="component" value="Unassembled WGS sequence"/>
</dbReference>
<accession>A0A1T0CVS4</accession>
<dbReference type="RefSeq" id="WP_078316824.1">
    <property type="nucleotide sequence ID" value="NZ_MUYV01000001.1"/>
</dbReference>
<organism evidence="2 3">
    <name type="scientific">Moraxella porci DSM 25326</name>
    <dbReference type="NCBI Taxonomy" id="573983"/>
    <lineage>
        <taxon>Bacteria</taxon>
        <taxon>Pseudomonadati</taxon>
        <taxon>Pseudomonadota</taxon>
        <taxon>Gammaproteobacteria</taxon>
        <taxon>Moraxellales</taxon>
        <taxon>Moraxellaceae</taxon>
        <taxon>Moraxella</taxon>
    </lineage>
</organism>
<comment type="caution">
    <text evidence="2">The sequence shown here is derived from an EMBL/GenBank/DDBJ whole genome shotgun (WGS) entry which is preliminary data.</text>
</comment>
<dbReference type="Pfam" id="PF26621">
    <property type="entry name" value="DUF8198"/>
    <property type="match status" value="1"/>
</dbReference>
<dbReference type="EMBL" id="MUYV01000001">
    <property type="protein sequence ID" value="OOS26435.1"/>
    <property type="molecule type" value="Genomic_DNA"/>
</dbReference>
<name>A0A1T0CVS4_9GAMM</name>
<sequence>MSQIQTLVNLIHHYQSLPHHRDASMRQALGQIQAWQRDRIHRTHRALFDDPKTAPLANYLIHRIYDYSTFDAIASQLLTAGQNALNGSGKLEKLVPKNALATGLLSIRAAITAIELDLALAEHYLAHHPDAIIDEALMIQMYQAVNAKDQRIAQIHQVGEVCQACYQSFNSYLLYQAFKLAKSTAHANGYQPLYDFIHDGLVAIRAIDHIKRFSQPFTRAELAVIHGIHDGMGIDDDLKGI</sequence>
<protein>
    <recommendedName>
        <fullName evidence="1">DUF8198 domain-containing protein</fullName>
    </recommendedName>
</protein>
<dbReference type="NCBIfam" id="NF047641">
    <property type="entry name" value="FFLEE_fam"/>
    <property type="match status" value="1"/>
</dbReference>
<evidence type="ECO:0000313" key="2">
    <source>
        <dbReference type="EMBL" id="OOS26435.1"/>
    </source>
</evidence>
<dbReference type="STRING" id="573983.B0681_00655"/>
<dbReference type="InterPro" id="IPR058063">
    <property type="entry name" value="FFLEE_fam"/>
</dbReference>